<organism evidence="4 5">
    <name type="scientific">Tenacibaculum mesophilum</name>
    <dbReference type="NCBI Taxonomy" id="104268"/>
    <lineage>
        <taxon>Bacteria</taxon>
        <taxon>Pseudomonadati</taxon>
        <taxon>Bacteroidota</taxon>
        <taxon>Flavobacteriia</taxon>
        <taxon>Flavobacteriales</taxon>
        <taxon>Flavobacteriaceae</taxon>
        <taxon>Tenacibaculum</taxon>
    </lineage>
</organism>
<dbReference type="Proteomes" id="UP001056837">
    <property type="component" value="Chromosome"/>
</dbReference>
<keyword evidence="2" id="KW-0732">Signal</keyword>
<feature type="region of interest" description="Disordered" evidence="1">
    <location>
        <begin position="634"/>
        <end position="655"/>
    </location>
</feature>
<evidence type="ECO:0000259" key="3">
    <source>
        <dbReference type="PROSITE" id="PS51841"/>
    </source>
</evidence>
<dbReference type="InterPro" id="IPR043744">
    <property type="entry name" value="DUF5689"/>
</dbReference>
<dbReference type="Pfam" id="PF00932">
    <property type="entry name" value="LTD"/>
    <property type="match status" value="1"/>
</dbReference>
<evidence type="ECO:0000313" key="5">
    <source>
        <dbReference type="Proteomes" id="UP001056837"/>
    </source>
</evidence>
<evidence type="ECO:0000256" key="2">
    <source>
        <dbReference type="SAM" id="SignalP"/>
    </source>
</evidence>
<dbReference type="SUPFAM" id="SSF74853">
    <property type="entry name" value="Lamin A/C globular tail domain"/>
    <property type="match status" value="1"/>
</dbReference>
<feature type="chain" id="PRO_5042114316" evidence="2">
    <location>
        <begin position="22"/>
        <end position="655"/>
    </location>
</feature>
<gene>
    <name evidence="4" type="ORF">HER15_10830</name>
</gene>
<name>A0AAE9MPJ5_9FLAO</name>
<dbReference type="AlphaFoldDB" id="A0AAE9MPJ5"/>
<sequence length="655" mass="71418">MKKINLYKIFAILFIAISASCVDNNDFELPTIGPDKQYENLKSLDEVIAQYNGNIVEFNDDTTIFGYVVSDDREGNFYKELVIQDKPENPTVGVVIKIDDANLGARYNIGRKIYVKLKGLALSKPYSAFEIGIKGTGNRTDRISANDYISKIDRSSEIVDIIPTTLTIGELTENQINTLVKIENLQSETKGLQYAYPEDNSYITRTMTSCETFEKIDISTSKFVSFKEYYIPDNKGSITAILDEFAGNYQLVLRNTNDINFTDEYGCNAPPIDATLNEVKAFYKGSGEATITKNLKIKVVITSDLAAGNLHPLSAFAQDATAGIALRFSGDHNLNLGDEVEIAVGGTKLSEYNDLLQLNITPSSIIKSTAGTLPTPETITFAQALTGDYESKLVQINGVQFKDNTKIYNGNNELITECDGTPLTTYVRKEATFANNNVNDKKGAITGIMTVFEGTPQIYLRNETDLNFTEDYVTCGGTTTNAIFFSELADPNNNANARFIELYNSGTDPIDLTGWTIRRYTNDATSSTSSIDLSGKTIAGTSTFVIAKNAAELSSIYGVTADMESTSAAADSNGDDQLELVDPSGTVIDIFGVIGEDGSGTNHEFEDGRAYRKASVTQGNPTYTFAEWDIWNDTGDAGTTNAPQDAPGAFTPGVR</sequence>
<dbReference type="Pfam" id="PF18942">
    <property type="entry name" value="DUF5689"/>
    <property type="match status" value="2"/>
</dbReference>
<proteinExistence type="predicted"/>
<dbReference type="PROSITE" id="PS51257">
    <property type="entry name" value="PROKAR_LIPOPROTEIN"/>
    <property type="match status" value="1"/>
</dbReference>
<reference evidence="4" key="1">
    <citation type="submission" date="2020-04" db="EMBL/GenBank/DDBJ databases">
        <title>Tenacibaculum mesophilum bac2.</title>
        <authorList>
            <person name="Li M."/>
        </authorList>
    </citation>
    <scope>NUCLEOTIDE SEQUENCE</scope>
    <source>
        <strain evidence="4">Bac2</strain>
    </source>
</reference>
<dbReference type="EMBL" id="CP050861">
    <property type="protein sequence ID" value="UTD15934.1"/>
    <property type="molecule type" value="Genomic_DNA"/>
</dbReference>
<dbReference type="RefSeq" id="WP_253679423.1">
    <property type="nucleotide sequence ID" value="NZ_CP050861.1"/>
</dbReference>
<dbReference type="InterPro" id="IPR036415">
    <property type="entry name" value="Lamin_tail_dom_sf"/>
</dbReference>
<evidence type="ECO:0000313" key="4">
    <source>
        <dbReference type="EMBL" id="UTD15934.1"/>
    </source>
</evidence>
<dbReference type="InterPro" id="IPR001322">
    <property type="entry name" value="Lamin_tail_dom"/>
</dbReference>
<accession>A0AAE9MPJ5</accession>
<dbReference type="Gene3D" id="2.60.40.1260">
    <property type="entry name" value="Lamin Tail domain"/>
    <property type="match status" value="1"/>
</dbReference>
<feature type="domain" description="LTD" evidence="3">
    <location>
        <begin position="476"/>
        <end position="595"/>
    </location>
</feature>
<dbReference type="PROSITE" id="PS51841">
    <property type="entry name" value="LTD"/>
    <property type="match status" value="1"/>
</dbReference>
<evidence type="ECO:0000256" key="1">
    <source>
        <dbReference type="SAM" id="MobiDB-lite"/>
    </source>
</evidence>
<protein>
    <submittedName>
        <fullName evidence="4">Lamin tail domain-containing protein</fullName>
    </submittedName>
</protein>
<feature type="signal peptide" evidence="2">
    <location>
        <begin position="1"/>
        <end position="21"/>
    </location>
</feature>